<keyword evidence="3" id="KW-0255">Endonuclease</keyword>
<dbReference type="PANTHER" id="PTHR30015">
    <property type="entry name" value="MRR RESTRICTION SYSTEM PROTEIN"/>
    <property type="match status" value="1"/>
</dbReference>
<accession>A0ABT6BEB0</accession>
<feature type="compositionally biased region" description="Basic and acidic residues" evidence="1">
    <location>
        <begin position="319"/>
        <end position="330"/>
    </location>
</feature>
<keyword evidence="3" id="KW-0378">Hydrolase</keyword>
<protein>
    <submittedName>
        <fullName evidence="3">Restriction endonuclease</fullName>
        <ecNumber evidence="3">3.1.21.-</ecNumber>
    </submittedName>
</protein>
<dbReference type="InterPro" id="IPR011856">
    <property type="entry name" value="tRNA_endonuc-like_dom_sf"/>
</dbReference>
<sequence length="362" mass="39164">MLSRFGVLPATESHYDLPFATYAGIAMGFDRGTFTAERERRIKLGRAFEEEVAHAYRERGYLVTITGSQQGDGRRGDGGIDLFIRREDDPHAPTVAVQCKAWNRHPVERKDVDEFANVVRRQDGVDQGILITTSWFTRKASEIAADSALTLIDGRRLLAELGIDPEAFHERFPKIASVPAAPYTETAPSSPPPRASVSSAPHVSVVSKPVARRSHGLALAACLLALAGGIGYLVARLTSSTSTAPVVQAPEPPAAPIGTKPVATKPVAESPRVVAKKRTERHKPDTPPAVTRPEPAEPVIYKSADMSDAEFAAWKRRKAEREQEAADGGDRSPPPDPAYVDGPRAEGVSSRTMQVILRSNGR</sequence>
<dbReference type="InterPro" id="IPR052906">
    <property type="entry name" value="Type_IV_Methyl-Rstrct_Enzyme"/>
</dbReference>
<gene>
    <name evidence="3" type="ORF">P3W24_16000</name>
</gene>
<dbReference type="SUPFAM" id="SSF52980">
    <property type="entry name" value="Restriction endonuclease-like"/>
    <property type="match status" value="1"/>
</dbReference>
<feature type="region of interest" description="Disordered" evidence="1">
    <location>
        <begin position="244"/>
        <end position="362"/>
    </location>
</feature>
<proteinExistence type="predicted"/>
<evidence type="ECO:0000256" key="1">
    <source>
        <dbReference type="SAM" id="MobiDB-lite"/>
    </source>
</evidence>
<dbReference type="GO" id="GO:0004519">
    <property type="term" value="F:endonuclease activity"/>
    <property type="evidence" value="ECO:0007669"/>
    <property type="project" value="UniProtKB-KW"/>
</dbReference>
<comment type="caution">
    <text evidence="3">The sequence shown here is derived from an EMBL/GenBank/DDBJ whole genome shotgun (WGS) entry which is preliminary data.</text>
</comment>
<name>A0ABT6BEB0_9GAMM</name>
<evidence type="ECO:0000313" key="3">
    <source>
        <dbReference type="EMBL" id="MDF4026475.1"/>
    </source>
</evidence>
<evidence type="ECO:0000259" key="2">
    <source>
        <dbReference type="Pfam" id="PF04471"/>
    </source>
</evidence>
<dbReference type="GO" id="GO:0016787">
    <property type="term" value="F:hydrolase activity"/>
    <property type="evidence" value="ECO:0007669"/>
    <property type="project" value="UniProtKB-KW"/>
</dbReference>
<dbReference type="EC" id="3.1.21.-" evidence="3"/>
<organism evidence="3 4">
    <name type="scientific">Luteibacter sahnii</name>
    <dbReference type="NCBI Taxonomy" id="3021977"/>
    <lineage>
        <taxon>Bacteria</taxon>
        <taxon>Pseudomonadati</taxon>
        <taxon>Pseudomonadota</taxon>
        <taxon>Gammaproteobacteria</taxon>
        <taxon>Lysobacterales</taxon>
        <taxon>Rhodanobacteraceae</taxon>
        <taxon>Luteibacter</taxon>
    </lineage>
</organism>
<reference evidence="3 4" key="1">
    <citation type="journal article" date="2024" name="Curr. Microbiol.">
        <title>Luteibacter sahnii sp. nov., A Novel Yellow-Colored Xanthomonadin Pigment Producing Probiotic Bacterium from Healthy Rice Seed Microbiome.</title>
        <authorList>
            <person name="Jaiswal G."/>
            <person name="Rana R."/>
            <person name="Nayak P.K."/>
            <person name="Chouhan R."/>
            <person name="Gandhi S.G."/>
            <person name="Patel H.K."/>
            <person name="Patil P.B."/>
        </authorList>
    </citation>
    <scope>NUCLEOTIDE SEQUENCE [LARGE SCALE GENOMIC DNA]</scope>
    <source>
        <strain evidence="3 4">PPL201</strain>
    </source>
</reference>
<keyword evidence="3" id="KW-0540">Nuclease</keyword>
<dbReference type="InterPro" id="IPR011335">
    <property type="entry name" value="Restrct_endonuc-II-like"/>
</dbReference>
<dbReference type="Proteomes" id="UP001528850">
    <property type="component" value="Unassembled WGS sequence"/>
</dbReference>
<dbReference type="Gene3D" id="3.40.1350.10">
    <property type="match status" value="1"/>
</dbReference>
<keyword evidence="4" id="KW-1185">Reference proteome</keyword>
<evidence type="ECO:0000313" key="4">
    <source>
        <dbReference type="Proteomes" id="UP001528850"/>
    </source>
</evidence>
<dbReference type="PANTHER" id="PTHR30015:SF7">
    <property type="entry name" value="TYPE IV METHYL-DIRECTED RESTRICTION ENZYME ECOKMRR"/>
    <property type="match status" value="1"/>
</dbReference>
<dbReference type="EMBL" id="JARJJS010000005">
    <property type="protein sequence ID" value="MDF4026475.1"/>
    <property type="molecule type" value="Genomic_DNA"/>
</dbReference>
<dbReference type="InterPro" id="IPR007560">
    <property type="entry name" value="Restrct_endonuc_IV_Mrr"/>
</dbReference>
<feature type="domain" description="Restriction endonuclease type IV Mrr" evidence="2">
    <location>
        <begin position="45"/>
        <end position="158"/>
    </location>
</feature>
<dbReference type="Pfam" id="PF04471">
    <property type="entry name" value="Mrr_cat"/>
    <property type="match status" value="1"/>
</dbReference>